<protein>
    <submittedName>
        <fullName evidence="1">Uncharacterized protein</fullName>
    </submittedName>
</protein>
<proteinExistence type="predicted"/>
<evidence type="ECO:0000313" key="2">
    <source>
        <dbReference type="Proteomes" id="UP001158598"/>
    </source>
</evidence>
<dbReference type="AlphaFoldDB" id="A0AA35XX32"/>
<gene>
    <name evidence="1" type="ORF">MCNOR_0197</name>
</gene>
<accession>A0AA35XX32</accession>
<dbReference type="Proteomes" id="UP001158598">
    <property type="component" value="Chromosome"/>
</dbReference>
<sequence>MNRDIDLPQILLAGRGFGVRQFTFLIEGNHVFPPDRKAARRREAFDSSDHGGVVSGWFDICIQCSGPRGH</sequence>
<organism evidence="1 2">
    <name type="scientific">Methylococcus capsulatus</name>
    <dbReference type="NCBI Taxonomy" id="414"/>
    <lineage>
        <taxon>Bacteria</taxon>
        <taxon>Pseudomonadati</taxon>
        <taxon>Pseudomonadota</taxon>
        <taxon>Gammaproteobacteria</taxon>
        <taxon>Methylococcales</taxon>
        <taxon>Methylococcaceae</taxon>
        <taxon>Methylococcus</taxon>
    </lineage>
</organism>
<reference evidence="1" key="1">
    <citation type="submission" date="2023-03" db="EMBL/GenBank/DDBJ databases">
        <authorList>
            <person name="Pearce D."/>
        </authorList>
    </citation>
    <scope>NUCLEOTIDE SEQUENCE</scope>
    <source>
        <strain evidence="1">Mc</strain>
    </source>
</reference>
<evidence type="ECO:0000313" key="1">
    <source>
        <dbReference type="EMBL" id="CAI8726659.1"/>
    </source>
</evidence>
<dbReference type="EMBL" id="OX458332">
    <property type="protein sequence ID" value="CAI8726659.1"/>
    <property type="molecule type" value="Genomic_DNA"/>
</dbReference>
<name>A0AA35XX32_METCP</name>